<dbReference type="RefSeq" id="WP_379981679.1">
    <property type="nucleotide sequence ID" value="NZ_JBHUMO010000046.1"/>
</dbReference>
<sequence length="300" mass="34170">MNPIVKGYYADPEARIYDGKCWVFCTLSYPPYTPLKNTDLFSYEDQCWFDAFVSEDFVTWKKVDKVLTLTDLSWGTHALWAPSQFKYKNKYYLTFSSNDIQEDNQLGGLGIAEALTPEGPYRDVLGRPLVGNFINGAQPIDVHAYIEENAVYLFYGGWGNCNLVKMNDTLDGFVPDNLGKIFKNVTPKGYVEAPFMMKKDNKYYFMWSEGDWTTADYRVVYAIADNLAGPFKPMGTVLKQDGKLATGSGHHSVVEDPKTGNYYIFYHRRSIGEENPFKRELCMDQLVFNDDGTIAPVTMS</sequence>
<dbReference type="EMBL" id="JBHUMO010000046">
    <property type="protein sequence ID" value="MFD2729377.1"/>
    <property type="molecule type" value="Genomic_DNA"/>
</dbReference>
<keyword evidence="3 6" id="KW-0378">Hydrolase</keyword>
<comment type="caution">
    <text evidence="7">The sequence shown here is derived from an EMBL/GenBank/DDBJ whole genome shotgun (WGS) entry which is preliminary data.</text>
</comment>
<comment type="similarity">
    <text evidence="1 6">Belongs to the glycosyl hydrolase 43 family.</text>
</comment>
<dbReference type="InterPro" id="IPR052176">
    <property type="entry name" value="Glycosyl_Hydrlase_43_Enz"/>
</dbReference>
<name>A0ABW5TKC3_9ENTE</name>
<organism evidence="7 8">
    <name type="scientific">Enterococcus camelliae</name>
    <dbReference type="NCBI Taxonomy" id="453959"/>
    <lineage>
        <taxon>Bacteria</taxon>
        <taxon>Bacillati</taxon>
        <taxon>Bacillota</taxon>
        <taxon>Bacilli</taxon>
        <taxon>Lactobacillales</taxon>
        <taxon>Enterococcaceae</taxon>
        <taxon>Enterococcus</taxon>
    </lineage>
</organism>
<dbReference type="InterPro" id="IPR006710">
    <property type="entry name" value="Glyco_hydro_43"/>
</dbReference>
<dbReference type="InterPro" id="IPR023296">
    <property type="entry name" value="Glyco_hydro_beta-prop_sf"/>
</dbReference>
<evidence type="ECO:0000313" key="7">
    <source>
        <dbReference type="EMBL" id="MFD2729377.1"/>
    </source>
</evidence>
<evidence type="ECO:0000256" key="4">
    <source>
        <dbReference type="ARBA" id="ARBA00023277"/>
    </source>
</evidence>
<keyword evidence="5 6" id="KW-0326">Glycosidase</keyword>
<evidence type="ECO:0000256" key="2">
    <source>
        <dbReference type="ARBA" id="ARBA00022651"/>
    </source>
</evidence>
<accession>A0ABW5TKC3</accession>
<protein>
    <submittedName>
        <fullName evidence="7">Glycoside hydrolase family 43 protein</fullName>
    </submittedName>
</protein>
<dbReference type="GO" id="GO:0016787">
    <property type="term" value="F:hydrolase activity"/>
    <property type="evidence" value="ECO:0007669"/>
    <property type="project" value="UniProtKB-KW"/>
</dbReference>
<dbReference type="CDD" id="cd18827">
    <property type="entry name" value="GH43_XlnD-like"/>
    <property type="match status" value="1"/>
</dbReference>
<keyword evidence="2" id="KW-0858">Xylan degradation</keyword>
<keyword evidence="8" id="KW-1185">Reference proteome</keyword>
<keyword evidence="2" id="KW-0624">Polysaccharide degradation</keyword>
<dbReference type="PANTHER" id="PTHR43772:SF2">
    <property type="entry name" value="PUTATIVE (AFU_ORTHOLOGUE AFUA_2G04480)-RELATED"/>
    <property type="match status" value="1"/>
</dbReference>
<dbReference type="PANTHER" id="PTHR43772">
    <property type="entry name" value="ENDO-1,4-BETA-XYLANASE"/>
    <property type="match status" value="1"/>
</dbReference>
<dbReference type="Proteomes" id="UP001597427">
    <property type="component" value="Unassembled WGS sequence"/>
</dbReference>
<proteinExistence type="inferred from homology"/>
<evidence type="ECO:0000313" key="8">
    <source>
        <dbReference type="Proteomes" id="UP001597427"/>
    </source>
</evidence>
<dbReference type="SUPFAM" id="SSF75005">
    <property type="entry name" value="Arabinanase/levansucrase/invertase"/>
    <property type="match status" value="1"/>
</dbReference>
<gene>
    <name evidence="7" type="ORF">ACFSR0_08055</name>
</gene>
<dbReference type="Gene3D" id="2.115.10.20">
    <property type="entry name" value="Glycosyl hydrolase domain, family 43"/>
    <property type="match status" value="1"/>
</dbReference>
<keyword evidence="4" id="KW-0119">Carbohydrate metabolism</keyword>
<dbReference type="Pfam" id="PF04616">
    <property type="entry name" value="Glyco_hydro_43"/>
    <property type="match status" value="1"/>
</dbReference>
<evidence type="ECO:0000256" key="6">
    <source>
        <dbReference type="RuleBase" id="RU361187"/>
    </source>
</evidence>
<evidence type="ECO:0000256" key="3">
    <source>
        <dbReference type="ARBA" id="ARBA00022801"/>
    </source>
</evidence>
<evidence type="ECO:0000256" key="5">
    <source>
        <dbReference type="ARBA" id="ARBA00023295"/>
    </source>
</evidence>
<reference evidence="8" key="1">
    <citation type="journal article" date="2019" name="Int. J. Syst. Evol. Microbiol.">
        <title>The Global Catalogue of Microorganisms (GCM) 10K type strain sequencing project: providing services to taxonomists for standard genome sequencing and annotation.</title>
        <authorList>
            <consortium name="The Broad Institute Genomics Platform"/>
            <consortium name="The Broad Institute Genome Sequencing Center for Infectious Disease"/>
            <person name="Wu L."/>
            <person name="Ma J."/>
        </authorList>
    </citation>
    <scope>NUCLEOTIDE SEQUENCE [LARGE SCALE GENOMIC DNA]</scope>
    <source>
        <strain evidence="8">TISTR 932</strain>
    </source>
</reference>
<evidence type="ECO:0000256" key="1">
    <source>
        <dbReference type="ARBA" id="ARBA00009865"/>
    </source>
</evidence>